<feature type="non-terminal residue" evidence="1">
    <location>
        <position position="1"/>
    </location>
</feature>
<dbReference type="EMBL" id="KK753639">
    <property type="protein sequence ID" value="KFP42610.1"/>
    <property type="molecule type" value="Genomic_DNA"/>
</dbReference>
<proteinExistence type="predicted"/>
<dbReference type="Proteomes" id="UP000053330">
    <property type="component" value="Unassembled WGS sequence"/>
</dbReference>
<dbReference type="AlphaFoldDB" id="A0A091KTJ4"/>
<reference evidence="1 2" key="1">
    <citation type="submission" date="2014-04" db="EMBL/GenBank/DDBJ databases">
        <title>Genome evolution of avian class.</title>
        <authorList>
            <person name="Zhang G."/>
            <person name="Li C."/>
        </authorList>
    </citation>
    <scope>NUCLEOTIDE SEQUENCE [LARGE SCALE GENOMIC DNA]</scope>
    <source>
        <strain evidence="1">BGI_N324</strain>
    </source>
</reference>
<keyword evidence="2" id="KW-1185">Reference proteome</keyword>
<organism evidence="1 2">
    <name type="scientific">Chlamydotis macqueenii</name>
    <name type="common">Macqueen's bustard</name>
    <dbReference type="NCBI Taxonomy" id="187382"/>
    <lineage>
        <taxon>Eukaryota</taxon>
        <taxon>Metazoa</taxon>
        <taxon>Chordata</taxon>
        <taxon>Craniata</taxon>
        <taxon>Vertebrata</taxon>
        <taxon>Euteleostomi</taxon>
        <taxon>Archelosauria</taxon>
        <taxon>Archosauria</taxon>
        <taxon>Dinosauria</taxon>
        <taxon>Saurischia</taxon>
        <taxon>Theropoda</taxon>
        <taxon>Coelurosauria</taxon>
        <taxon>Aves</taxon>
        <taxon>Neognathae</taxon>
        <taxon>Neoaves</taxon>
        <taxon>Otidimorphae</taxon>
        <taxon>Otidiformes</taxon>
        <taxon>Otididae</taxon>
        <taxon>Chlamydotis</taxon>
    </lineage>
</organism>
<feature type="non-terminal residue" evidence="1">
    <location>
        <position position="111"/>
    </location>
</feature>
<evidence type="ECO:0000313" key="1">
    <source>
        <dbReference type="EMBL" id="KFP42610.1"/>
    </source>
</evidence>
<name>A0A091KTJ4_9AVES</name>
<accession>A0A091KTJ4</accession>
<gene>
    <name evidence="1" type="ORF">N324_08117</name>
</gene>
<sequence length="111" mass="12560">FKGVRCYLRKLVFCVCWVGSELCRRRVDSWCCSFWAGFLSSPDSLLIYDPIFACPSYESWLSEEEDFHLRNQHSAFEKREGRGQRVVQEEGEGDFLALAAAGRVVSGAGLA</sequence>
<protein>
    <submittedName>
        <fullName evidence="1">Uncharacterized protein</fullName>
    </submittedName>
</protein>
<evidence type="ECO:0000313" key="2">
    <source>
        <dbReference type="Proteomes" id="UP000053330"/>
    </source>
</evidence>